<dbReference type="Pfam" id="PF13377">
    <property type="entry name" value="Peripla_BP_3"/>
    <property type="match status" value="1"/>
</dbReference>
<evidence type="ECO:0000256" key="2">
    <source>
        <dbReference type="ARBA" id="ARBA00023125"/>
    </source>
</evidence>
<name>A0A7D4AVR1_9SPHN</name>
<evidence type="ECO:0000256" key="1">
    <source>
        <dbReference type="ARBA" id="ARBA00023015"/>
    </source>
</evidence>
<dbReference type="AlphaFoldDB" id="A0A7D4AVR1"/>
<organism evidence="5 6">
    <name type="scientific">Erythrobacter mangrovi</name>
    <dbReference type="NCBI Taxonomy" id="2739433"/>
    <lineage>
        <taxon>Bacteria</taxon>
        <taxon>Pseudomonadati</taxon>
        <taxon>Pseudomonadota</taxon>
        <taxon>Alphaproteobacteria</taxon>
        <taxon>Sphingomonadales</taxon>
        <taxon>Erythrobacteraceae</taxon>
        <taxon>Erythrobacter/Porphyrobacter group</taxon>
        <taxon>Erythrobacter</taxon>
    </lineage>
</organism>
<dbReference type="PANTHER" id="PTHR30146">
    <property type="entry name" value="LACI-RELATED TRANSCRIPTIONAL REPRESSOR"/>
    <property type="match status" value="1"/>
</dbReference>
<gene>
    <name evidence="5" type="ORF">HQR01_15130</name>
</gene>
<proteinExistence type="predicted"/>
<dbReference type="EMBL" id="CP053921">
    <property type="protein sequence ID" value="QKG72837.1"/>
    <property type="molecule type" value="Genomic_DNA"/>
</dbReference>
<evidence type="ECO:0000256" key="3">
    <source>
        <dbReference type="ARBA" id="ARBA00023163"/>
    </source>
</evidence>
<dbReference type="InterPro" id="IPR028082">
    <property type="entry name" value="Peripla_BP_I"/>
</dbReference>
<dbReference type="SMART" id="SM00354">
    <property type="entry name" value="HTH_LACI"/>
    <property type="match status" value="1"/>
</dbReference>
<dbReference type="GO" id="GO:0003700">
    <property type="term" value="F:DNA-binding transcription factor activity"/>
    <property type="evidence" value="ECO:0007669"/>
    <property type="project" value="TreeGrafter"/>
</dbReference>
<keyword evidence="2" id="KW-0238">DNA-binding</keyword>
<dbReference type="Gene3D" id="1.10.260.40">
    <property type="entry name" value="lambda repressor-like DNA-binding domains"/>
    <property type="match status" value="1"/>
</dbReference>
<keyword evidence="3" id="KW-0804">Transcription</keyword>
<dbReference type="InterPro" id="IPR046335">
    <property type="entry name" value="LacI/GalR-like_sensor"/>
</dbReference>
<dbReference type="GO" id="GO:0000976">
    <property type="term" value="F:transcription cis-regulatory region binding"/>
    <property type="evidence" value="ECO:0007669"/>
    <property type="project" value="TreeGrafter"/>
</dbReference>
<dbReference type="SUPFAM" id="SSF47413">
    <property type="entry name" value="lambda repressor-like DNA-binding domains"/>
    <property type="match status" value="1"/>
</dbReference>
<evidence type="ECO:0000259" key="4">
    <source>
        <dbReference type="PROSITE" id="PS50932"/>
    </source>
</evidence>
<feature type="domain" description="HTH lacI-type" evidence="4">
    <location>
        <begin position="1"/>
        <end position="53"/>
    </location>
</feature>
<evidence type="ECO:0000313" key="5">
    <source>
        <dbReference type="EMBL" id="QKG72837.1"/>
    </source>
</evidence>
<reference evidence="5 6" key="1">
    <citation type="submission" date="2020-05" db="EMBL/GenBank/DDBJ databases">
        <title>Erythrobacter mangrovi sp. nov., isolated from rhizosphere soil of mangrove plant (Kandelia candel).</title>
        <authorList>
            <person name="Ye Y.H."/>
        </authorList>
    </citation>
    <scope>NUCLEOTIDE SEQUENCE [LARGE SCALE GENOMIC DNA]</scope>
    <source>
        <strain evidence="5 6">EB310</strain>
    </source>
</reference>
<evidence type="ECO:0000313" key="6">
    <source>
        <dbReference type="Proteomes" id="UP000504693"/>
    </source>
</evidence>
<dbReference type="Gene3D" id="3.40.50.2300">
    <property type="match status" value="2"/>
</dbReference>
<dbReference type="KEGG" id="emv:HQR01_15130"/>
<dbReference type="PANTHER" id="PTHR30146:SF120">
    <property type="entry name" value="ALANINE RACEMASE"/>
    <property type="match status" value="1"/>
</dbReference>
<dbReference type="PROSITE" id="PS00356">
    <property type="entry name" value="HTH_LACI_1"/>
    <property type="match status" value="1"/>
</dbReference>
<dbReference type="Pfam" id="PF00356">
    <property type="entry name" value="LacI"/>
    <property type="match status" value="1"/>
</dbReference>
<dbReference type="Proteomes" id="UP000504693">
    <property type="component" value="Chromosome"/>
</dbReference>
<keyword evidence="1" id="KW-0805">Transcription regulation</keyword>
<accession>A0A7D4AVR1</accession>
<dbReference type="PROSITE" id="PS50932">
    <property type="entry name" value="HTH_LACI_2"/>
    <property type="match status" value="1"/>
</dbReference>
<keyword evidence="6" id="KW-1185">Reference proteome</keyword>
<dbReference type="CDD" id="cd01392">
    <property type="entry name" value="HTH_LacI"/>
    <property type="match status" value="1"/>
</dbReference>
<dbReference type="SUPFAM" id="SSF53822">
    <property type="entry name" value="Periplasmic binding protein-like I"/>
    <property type="match status" value="1"/>
</dbReference>
<dbReference type="InterPro" id="IPR000843">
    <property type="entry name" value="HTH_LacI"/>
</dbReference>
<dbReference type="InterPro" id="IPR010982">
    <property type="entry name" value="Lambda_DNA-bd_dom_sf"/>
</dbReference>
<sequence length="319" mass="33903">MADVARLAGVSPITVSRALSGSTAVRKDTRDKIVEIAEKAGYRFNQAASNLRRQRSNTIAVVVEMTPTTVRPMSEPYPLALLGGIIQELSSANFTLSLSTMSTFTSAPAAVDGIILLGQGMHNDAVAGIEQLGLPLVVWGAPRPGSGHVVVGSNNREGGALAADRLAQLGRRRLVFLGDTEHAEVADRLDGFSARLQENGAHLLGMKACEFSFVAGHDAMQELLELHDNKIDGVFASNDAIAMGAIRAIAEAGLKIPRDVSVIGFDDSQSASFFVPALTTVRQHWTEGGRLLARKALAAIQGEHSESEEMPVELVVRDS</sequence>
<protein>
    <submittedName>
        <fullName evidence="5">Substrate-binding domain-containing protein</fullName>
    </submittedName>
</protein>